<comment type="caution">
    <text evidence="1">The sequence shown here is derived from an EMBL/GenBank/DDBJ whole genome shotgun (WGS) entry which is preliminary data.</text>
</comment>
<keyword evidence="2" id="KW-1185">Reference proteome</keyword>
<sequence length="788" mass="90752">MEISEEELKNQIGKIKEFYEQKLKETIGKEITIEIKWETFESSKRKQRAIETLYSFQGYFIFGKLVECLSELGLKFGGGGDIQKMLDAVEISCVEKFYKNIFLKKLFPRSQKALSEILGTEIPFEVDWESFQKSNNLERSLERFSYWFGYYSFSNAVIAFRYSIQYDDLSKKKLINLIKKIVFVHIPGHGRSKRIAYIKEGVLYLCSLWEDYWYGYLRSYEIQSLLKHACAFYKLELKQKNQKFEKHQMKKLVDYLEDISSSHFVRNGHFEYMEWAISQPTISHPDDSDKTAFQILIDNYINKGKTEKHEVENYMHGWNIKKINRRGTRQDRLMVLTDKALYTMKYNYKKKQPIQKTITRYEHDDYWYVYVGELKKQGSSGLSSLAGAIGGDDAQALVESAEKTKEIFDDSKEYAIRYVTSKKNKSNPVLQTAAKKLGKKILDVFDKLVEKQIKGRDDLPEIEIPEAPKYSFTDVMHIAAKSLAKEEGALPFMPLGQFSSVSILDILAILEETFEELKNPPKIKLPNLPIIDLPWVLEIVLSTLRSMTAIEFDFPESPSLSNFFKEILKKIKKKKSSNLDDISLPSPNPITLPELLHVVLAELKKLEEPLPRVTISGFELPSIPEILELLISFTIEAPPIKLPPPKKLKILEIIEVLCSILGDLNLPSLSLKDLGISFDLPDISLDLNDIGIDLGLPSGKFLQKFKTAPKPKYQEIIFQPRNDSKPLKWQCFESAWLLRGVAMACNSPSWINSIQEHEVVYRSSFTGSLLTKTSGKSNKKTDEKPKKK</sequence>
<accession>A0A9Q0RFV4</accession>
<dbReference type="EMBL" id="JAPDFW010000053">
    <property type="protein sequence ID" value="KAJ5078504.1"/>
    <property type="molecule type" value="Genomic_DNA"/>
</dbReference>
<reference evidence="1" key="1">
    <citation type="submission" date="2022-10" db="EMBL/GenBank/DDBJ databases">
        <title>Novel sulphate-reducing endosymbionts in the free-living metamonad Anaeramoeba.</title>
        <authorList>
            <person name="Jerlstrom-Hultqvist J."/>
            <person name="Cepicka I."/>
            <person name="Gallot-Lavallee L."/>
            <person name="Salas-Leiva D."/>
            <person name="Curtis B.A."/>
            <person name="Zahonova K."/>
            <person name="Pipaliya S."/>
            <person name="Dacks J."/>
            <person name="Roger A.J."/>
        </authorList>
    </citation>
    <scope>NUCLEOTIDE SEQUENCE</scope>
    <source>
        <strain evidence="1">BMAN</strain>
    </source>
</reference>
<proteinExistence type="predicted"/>
<evidence type="ECO:0000313" key="2">
    <source>
        <dbReference type="Proteomes" id="UP001149090"/>
    </source>
</evidence>
<evidence type="ECO:0000313" key="1">
    <source>
        <dbReference type="EMBL" id="KAJ5078504.1"/>
    </source>
</evidence>
<organism evidence="1 2">
    <name type="scientific">Anaeramoeba ignava</name>
    <name type="common">Anaerobic marine amoeba</name>
    <dbReference type="NCBI Taxonomy" id="1746090"/>
    <lineage>
        <taxon>Eukaryota</taxon>
        <taxon>Metamonada</taxon>
        <taxon>Anaeramoebidae</taxon>
        <taxon>Anaeramoeba</taxon>
    </lineage>
</organism>
<protein>
    <submittedName>
        <fullName evidence="1">Uncharacterized protein</fullName>
    </submittedName>
</protein>
<dbReference type="OMA" id="HEVENYM"/>
<dbReference type="AlphaFoldDB" id="A0A9Q0RFV4"/>
<dbReference type="OrthoDB" id="10252229at2759"/>
<dbReference type="Proteomes" id="UP001149090">
    <property type="component" value="Unassembled WGS sequence"/>
</dbReference>
<gene>
    <name evidence="1" type="ORF">M0811_04829</name>
</gene>
<name>A0A9Q0RFV4_ANAIG</name>